<name>A0A6C0LGX0_9ZZZZ</name>
<dbReference type="EMBL" id="MN740483">
    <property type="protein sequence ID" value="QHU29255.1"/>
    <property type="molecule type" value="Genomic_DNA"/>
</dbReference>
<reference evidence="1" key="1">
    <citation type="journal article" date="2020" name="Nature">
        <title>Giant virus diversity and host interactions through global metagenomics.</title>
        <authorList>
            <person name="Schulz F."/>
            <person name="Roux S."/>
            <person name="Paez-Espino D."/>
            <person name="Jungbluth S."/>
            <person name="Walsh D.A."/>
            <person name="Denef V.J."/>
            <person name="McMahon K.D."/>
            <person name="Konstantinidis K.T."/>
            <person name="Eloe-Fadrosh E.A."/>
            <person name="Kyrpides N.C."/>
            <person name="Woyke T."/>
        </authorList>
    </citation>
    <scope>NUCLEOTIDE SEQUENCE</scope>
    <source>
        <strain evidence="1">GVMAG-M-3300027804-47</strain>
    </source>
</reference>
<sequence>MSYSRTTIHPKSDYVKSYKDALKILLVERTERSPAMFSIEDCEKIRKRLPSAHTIVNKREYGDFLYDHLFVKYFVNNKKYNYDPAYIAYGTDMFLYLQLYKSIKRGQPKAKSLPLPNSLGNYGNSLLSSSFDINHQTTIALLKGNISLSFKKGELSMCKMMEKLCKDIKEVLYMHLTIENNANVEKNMKALQYIYNIYKVAGFNKNNMDDLTINSSDQEILNIHRIIVEHLNQNDILDFFIILLEIYEKIMVLYKLYKYKIPYSFLEIYNGSASCYKDSDPITLDNFDESYIEDDGTVSILPYYKEGREDNINAYHCFFTEGIYKMLDLPEPRNPKTREPLTQKEIDYIRDNMIKVIDKIILGKGQKEIQSLQTLKNNIVRLRSQTPGSALKFKIDPRFKNIFVFFNNSEEMDSISTKPINVNIIGSYSLQLGIKLGSILFKLISVDNSLIDIQIPIFNSKLYNNEILKKLKQLERLNDTGFFPSQYGTLMMKQHVFINTNNSKITESIYTQYKKSLDNLNKQIKSATQNGRIG</sequence>
<evidence type="ECO:0000313" key="1">
    <source>
        <dbReference type="EMBL" id="QHU29255.1"/>
    </source>
</evidence>
<protein>
    <submittedName>
        <fullName evidence="1">Uncharacterized protein</fullName>
    </submittedName>
</protein>
<proteinExistence type="predicted"/>
<dbReference type="AlphaFoldDB" id="A0A6C0LGX0"/>
<organism evidence="1">
    <name type="scientific">viral metagenome</name>
    <dbReference type="NCBI Taxonomy" id="1070528"/>
    <lineage>
        <taxon>unclassified sequences</taxon>
        <taxon>metagenomes</taxon>
        <taxon>organismal metagenomes</taxon>
    </lineage>
</organism>
<accession>A0A6C0LGX0</accession>